<keyword evidence="3" id="KW-1185">Reference proteome</keyword>
<name>A0ABS9SJA3_9BACT</name>
<dbReference type="EMBL" id="JAKWBL010000003">
    <property type="protein sequence ID" value="MCH5599026.1"/>
    <property type="molecule type" value="Genomic_DNA"/>
</dbReference>
<sequence>MIAKFKDQITCTEIPATGPCNYLAKGIYKGERIYFIDIICVACNTIPPQEGYNCDGQKIAIENFNQNVTDVEAVSPKRKN</sequence>
<proteinExistence type="predicted"/>
<dbReference type="RefSeq" id="WP_240829766.1">
    <property type="nucleotide sequence ID" value="NZ_JAKWBL010000002.1"/>
</dbReference>
<evidence type="ECO:0000313" key="3">
    <source>
        <dbReference type="Proteomes" id="UP001202248"/>
    </source>
</evidence>
<protein>
    <submittedName>
        <fullName evidence="1">Uncharacterized protein</fullName>
    </submittedName>
</protein>
<accession>A0ABS9SJA3</accession>
<dbReference type="EMBL" id="JAKWBL010000002">
    <property type="protein sequence ID" value="MCH5598425.1"/>
    <property type="molecule type" value="Genomic_DNA"/>
</dbReference>
<comment type="caution">
    <text evidence="1">The sequence shown here is derived from an EMBL/GenBank/DDBJ whole genome shotgun (WGS) entry which is preliminary data.</text>
</comment>
<evidence type="ECO:0000313" key="1">
    <source>
        <dbReference type="EMBL" id="MCH5598425.1"/>
    </source>
</evidence>
<dbReference type="Proteomes" id="UP001202248">
    <property type="component" value="Unassembled WGS sequence"/>
</dbReference>
<gene>
    <name evidence="1" type="ORF">MKP09_11140</name>
    <name evidence="2" type="ORF">MKP09_14480</name>
</gene>
<evidence type="ECO:0000313" key="2">
    <source>
        <dbReference type="EMBL" id="MCH5599026.1"/>
    </source>
</evidence>
<organism evidence="1 3">
    <name type="scientific">Niabella ginsengisoli</name>
    <dbReference type="NCBI Taxonomy" id="522298"/>
    <lineage>
        <taxon>Bacteria</taxon>
        <taxon>Pseudomonadati</taxon>
        <taxon>Bacteroidota</taxon>
        <taxon>Chitinophagia</taxon>
        <taxon>Chitinophagales</taxon>
        <taxon>Chitinophagaceae</taxon>
        <taxon>Niabella</taxon>
    </lineage>
</organism>
<reference evidence="1 3" key="1">
    <citation type="submission" date="2022-02" db="EMBL/GenBank/DDBJ databases">
        <authorList>
            <person name="Min J."/>
        </authorList>
    </citation>
    <scope>NUCLEOTIDE SEQUENCE [LARGE SCALE GENOMIC DNA]</scope>
    <source>
        <strain evidence="1 3">GR10-1</strain>
    </source>
</reference>